<dbReference type="Proteomes" id="UP000077202">
    <property type="component" value="Unassembled WGS sequence"/>
</dbReference>
<dbReference type="AlphaFoldDB" id="A0A176VRD3"/>
<dbReference type="EMBL" id="LVLJ01002992">
    <property type="protein sequence ID" value="OAE22943.1"/>
    <property type="molecule type" value="Genomic_DNA"/>
</dbReference>
<reference evidence="2" key="1">
    <citation type="submission" date="2016-03" db="EMBL/GenBank/DDBJ databases">
        <title>Mechanisms controlling the formation of the plant cell surface in tip-growing cells are functionally conserved among land plants.</title>
        <authorList>
            <person name="Honkanen S."/>
            <person name="Jones V.A."/>
            <person name="Morieri G."/>
            <person name="Champion C."/>
            <person name="Hetherington A.J."/>
            <person name="Kelly S."/>
            <person name="Saint-Marcoux D."/>
            <person name="Proust H."/>
            <person name="Prescott H."/>
            <person name="Dolan L."/>
        </authorList>
    </citation>
    <scope>NUCLEOTIDE SEQUENCE [LARGE SCALE GENOMIC DNA]</scope>
    <source>
        <tissue evidence="2">Whole gametophyte</tissue>
    </source>
</reference>
<dbReference type="PANTHER" id="PTHR35753">
    <property type="entry name" value="PROTEIN MAINTENANCE OF PSII UNDER HIGH LIGHT 1"/>
    <property type="match status" value="1"/>
</dbReference>
<evidence type="ECO:0000256" key="1">
    <source>
        <dbReference type="SAM" id="MobiDB-lite"/>
    </source>
</evidence>
<keyword evidence="3" id="KW-1185">Reference proteome</keyword>
<proteinExistence type="predicted"/>
<feature type="compositionally biased region" description="Low complexity" evidence="1">
    <location>
        <begin position="230"/>
        <end position="250"/>
    </location>
</feature>
<evidence type="ECO:0000313" key="2">
    <source>
        <dbReference type="EMBL" id="OAE22943.1"/>
    </source>
</evidence>
<organism evidence="2 3">
    <name type="scientific">Marchantia polymorpha subsp. ruderalis</name>
    <dbReference type="NCBI Taxonomy" id="1480154"/>
    <lineage>
        <taxon>Eukaryota</taxon>
        <taxon>Viridiplantae</taxon>
        <taxon>Streptophyta</taxon>
        <taxon>Embryophyta</taxon>
        <taxon>Marchantiophyta</taxon>
        <taxon>Marchantiopsida</taxon>
        <taxon>Marchantiidae</taxon>
        <taxon>Marchantiales</taxon>
        <taxon>Marchantiaceae</taxon>
        <taxon>Marchantia</taxon>
    </lineage>
</organism>
<name>A0A176VRD3_MARPO</name>
<accession>A0A176VRD3</accession>
<dbReference type="InterPro" id="IPR038936">
    <property type="entry name" value="MPH1"/>
</dbReference>
<feature type="region of interest" description="Disordered" evidence="1">
    <location>
        <begin position="229"/>
        <end position="250"/>
    </location>
</feature>
<gene>
    <name evidence="2" type="ORF">AXG93_2997s1070</name>
</gene>
<protein>
    <submittedName>
        <fullName evidence="2">Uncharacterized protein</fullName>
    </submittedName>
</protein>
<dbReference type="PANTHER" id="PTHR35753:SF2">
    <property type="entry name" value="PROTEIN MAINTENANCE OF PSII UNDER HIGH LIGHT 1"/>
    <property type="match status" value="1"/>
</dbReference>
<comment type="caution">
    <text evidence="2">The sequence shown here is derived from an EMBL/GenBank/DDBJ whole genome shotgun (WGS) entry which is preliminary data.</text>
</comment>
<dbReference type="GO" id="GO:0009535">
    <property type="term" value="C:chloroplast thylakoid membrane"/>
    <property type="evidence" value="ECO:0007669"/>
    <property type="project" value="InterPro"/>
</dbReference>
<dbReference type="GO" id="GO:0061635">
    <property type="term" value="P:regulation of protein complex stability"/>
    <property type="evidence" value="ECO:0007669"/>
    <property type="project" value="InterPro"/>
</dbReference>
<evidence type="ECO:0000313" key="3">
    <source>
        <dbReference type="Proteomes" id="UP000077202"/>
    </source>
</evidence>
<sequence>MVGMAPALGVSQMTCSSSRSLASRAAAPCGPSLASRAQWSSPRRTSLRVRASEEVTECNEEECAPTKEVGKLSMSWEAQEKTKVTGTFPPLARQERKWTGYVEKDTAGQTNIYSVEVRFIPSVVLNFFQPTMYVADSAISSNSAGTSSEGAENNLAVAGFLSLFAVAGAATVLFSVTKNVPTPPEITVGYTGPALSYYIAKFSPEQPASVPAVIEEAVQAAPELLVDDTSSPSVASEAAAEAAVPVDSSA</sequence>